<reference evidence="2 3" key="1">
    <citation type="submission" date="2019-02" db="EMBL/GenBank/DDBJ databases">
        <title>Bacterial novel species isolated from soil.</title>
        <authorList>
            <person name="Jung H.-Y."/>
        </authorList>
    </citation>
    <scope>NUCLEOTIDE SEQUENCE [LARGE SCALE GENOMIC DNA]</scope>
    <source>
        <strain evidence="2 3">1-3-3-3</strain>
    </source>
</reference>
<name>A0A4Q5LDJ9_9BACT</name>
<evidence type="ECO:0000313" key="3">
    <source>
        <dbReference type="Proteomes" id="UP000294155"/>
    </source>
</evidence>
<evidence type="ECO:0000256" key="1">
    <source>
        <dbReference type="SAM" id="SignalP"/>
    </source>
</evidence>
<dbReference type="AlphaFoldDB" id="A0A4Q5LDJ9"/>
<dbReference type="Proteomes" id="UP000294155">
    <property type="component" value="Unassembled WGS sequence"/>
</dbReference>
<feature type="chain" id="PRO_5020838712" description="Outer membrane protein beta-barrel domain-containing protein" evidence="1">
    <location>
        <begin position="20"/>
        <end position="201"/>
    </location>
</feature>
<protein>
    <recommendedName>
        <fullName evidence="4">Outer membrane protein beta-barrel domain-containing protein</fullName>
    </recommendedName>
</protein>
<keyword evidence="1" id="KW-0732">Signal</keyword>
<accession>A0A4Q5LDJ9</accession>
<keyword evidence="3" id="KW-1185">Reference proteome</keyword>
<dbReference type="EMBL" id="SEWE01000031">
    <property type="protein sequence ID" value="RYU78350.1"/>
    <property type="molecule type" value="Genomic_DNA"/>
</dbReference>
<sequence length="201" mass="21330">MYRLLLLAALLPTYGRAVAQTSPATTSPPPGWLYGGRVGVGSSIHLEGNSGTFYVTPTAGILGGYYSQQLRLALLAEAVYERRHPAGSPAVSYLVLPVSVRLGGGRGRVHAGLGGGLALPLSRLPVADAYQRYAKREAFIQAALESDFLQLDSRAVALSALVRVGLTPAVRQRAGSPGGMLYESSTRHHLLLGVALTPYWY</sequence>
<evidence type="ECO:0000313" key="2">
    <source>
        <dbReference type="EMBL" id="RYU78350.1"/>
    </source>
</evidence>
<feature type="signal peptide" evidence="1">
    <location>
        <begin position="1"/>
        <end position="19"/>
    </location>
</feature>
<organism evidence="2 3">
    <name type="scientific">Hymenobacter persicinus</name>
    <dbReference type="NCBI Taxonomy" id="2025506"/>
    <lineage>
        <taxon>Bacteria</taxon>
        <taxon>Pseudomonadati</taxon>
        <taxon>Bacteroidota</taxon>
        <taxon>Cytophagia</taxon>
        <taxon>Cytophagales</taxon>
        <taxon>Hymenobacteraceae</taxon>
        <taxon>Hymenobacter</taxon>
    </lineage>
</organism>
<evidence type="ECO:0008006" key="4">
    <source>
        <dbReference type="Google" id="ProtNLM"/>
    </source>
</evidence>
<proteinExistence type="predicted"/>
<gene>
    <name evidence="2" type="ORF">EWM57_14355</name>
</gene>
<dbReference type="RefSeq" id="WP_129921849.1">
    <property type="nucleotide sequence ID" value="NZ_SEWE01000031.1"/>
</dbReference>
<comment type="caution">
    <text evidence="2">The sequence shown here is derived from an EMBL/GenBank/DDBJ whole genome shotgun (WGS) entry which is preliminary data.</text>
</comment>